<protein>
    <submittedName>
        <fullName evidence="1">Uncharacterized protein</fullName>
    </submittedName>
</protein>
<gene>
    <name evidence="1" type="ORF">GCM10022247_37400</name>
</gene>
<sequence length="74" mass="8434">MASVKYAPQVSTARARFMRVTVRGASALVNSPDVQERERRGENQLPQRFSGVHQQRRLQQSDLAGWLCDYDRAS</sequence>
<name>A0ABP7SGT8_9PSEU</name>
<evidence type="ECO:0000313" key="1">
    <source>
        <dbReference type="EMBL" id="GAA4011497.1"/>
    </source>
</evidence>
<comment type="caution">
    <text evidence="1">The sequence shown here is derived from an EMBL/GenBank/DDBJ whole genome shotgun (WGS) entry which is preliminary data.</text>
</comment>
<dbReference type="Proteomes" id="UP001501747">
    <property type="component" value="Unassembled WGS sequence"/>
</dbReference>
<proteinExistence type="predicted"/>
<organism evidence="1 2">
    <name type="scientific">Allokutzneria multivorans</name>
    <dbReference type="NCBI Taxonomy" id="1142134"/>
    <lineage>
        <taxon>Bacteria</taxon>
        <taxon>Bacillati</taxon>
        <taxon>Actinomycetota</taxon>
        <taxon>Actinomycetes</taxon>
        <taxon>Pseudonocardiales</taxon>
        <taxon>Pseudonocardiaceae</taxon>
        <taxon>Allokutzneria</taxon>
    </lineage>
</organism>
<dbReference type="EMBL" id="BAABAL010000013">
    <property type="protein sequence ID" value="GAA4011497.1"/>
    <property type="molecule type" value="Genomic_DNA"/>
</dbReference>
<keyword evidence="2" id="KW-1185">Reference proteome</keyword>
<evidence type="ECO:0000313" key="2">
    <source>
        <dbReference type="Proteomes" id="UP001501747"/>
    </source>
</evidence>
<accession>A0ABP7SGT8</accession>
<reference evidence="2" key="1">
    <citation type="journal article" date="2019" name="Int. J. Syst. Evol. Microbiol.">
        <title>The Global Catalogue of Microorganisms (GCM) 10K type strain sequencing project: providing services to taxonomists for standard genome sequencing and annotation.</title>
        <authorList>
            <consortium name="The Broad Institute Genomics Platform"/>
            <consortium name="The Broad Institute Genome Sequencing Center for Infectious Disease"/>
            <person name="Wu L."/>
            <person name="Ma J."/>
        </authorList>
    </citation>
    <scope>NUCLEOTIDE SEQUENCE [LARGE SCALE GENOMIC DNA]</scope>
    <source>
        <strain evidence="2">JCM 17342</strain>
    </source>
</reference>